<evidence type="ECO:0000259" key="1">
    <source>
        <dbReference type="PROSITE" id="PS51831"/>
    </source>
</evidence>
<dbReference type="EMBL" id="FOGB01000015">
    <property type="protein sequence ID" value="SER04634.1"/>
    <property type="molecule type" value="Genomic_DNA"/>
</dbReference>
<protein>
    <submittedName>
        <fullName evidence="2">HD domain-containing protein</fullName>
    </submittedName>
</protein>
<reference evidence="3" key="1">
    <citation type="submission" date="2016-10" db="EMBL/GenBank/DDBJ databases">
        <authorList>
            <person name="Varghese N."/>
            <person name="Submissions S."/>
        </authorList>
    </citation>
    <scope>NUCLEOTIDE SEQUENCE [LARGE SCALE GENOMIC DNA]</scope>
    <source>
        <strain evidence="3">DSM 18887</strain>
    </source>
</reference>
<dbReference type="PANTHER" id="PTHR35569">
    <property type="entry name" value="CYANAMIDE HYDRATASE DDI2-RELATED"/>
    <property type="match status" value="1"/>
</dbReference>
<dbReference type="SUPFAM" id="SSF109604">
    <property type="entry name" value="HD-domain/PDEase-like"/>
    <property type="match status" value="1"/>
</dbReference>
<dbReference type="PANTHER" id="PTHR35569:SF1">
    <property type="entry name" value="CYANAMIDE HYDRATASE DDI2-RELATED"/>
    <property type="match status" value="1"/>
</dbReference>
<keyword evidence="3" id="KW-1185">Reference proteome</keyword>
<dbReference type="InterPro" id="IPR006674">
    <property type="entry name" value="HD_domain"/>
</dbReference>
<dbReference type="AlphaFoldDB" id="A0A1H9KZM2"/>
<gene>
    <name evidence="2" type="ORF">SAMN03080615_03715</name>
</gene>
<proteinExistence type="predicted"/>
<dbReference type="STRING" id="355243.SAMN03080615_03715"/>
<dbReference type="Pfam" id="PF01966">
    <property type="entry name" value="HD"/>
    <property type="match status" value="1"/>
</dbReference>
<dbReference type="Gene3D" id="1.10.3210.10">
    <property type="entry name" value="Hypothetical protein af1432"/>
    <property type="match status" value="1"/>
</dbReference>
<name>A0A1H9KZM2_9GAMM</name>
<dbReference type="PROSITE" id="PS51831">
    <property type="entry name" value="HD"/>
    <property type="match status" value="1"/>
</dbReference>
<accession>A0A1H9KZM2</accession>
<dbReference type="InterPro" id="IPR003607">
    <property type="entry name" value="HD/PDEase_dom"/>
</dbReference>
<organism evidence="2 3">
    <name type="scientific">Amphritea atlantica</name>
    <dbReference type="NCBI Taxonomy" id="355243"/>
    <lineage>
        <taxon>Bacteria</taxon>
        <taxon>Pseudomonadati</taxon>
        <taxon>Pseudomonadota</taxon>
        <taxon>Gammaproteobacteria</taxon>
        <taxon>Oceanospirillales</taxon>
        <taxon>Oceanospirillaceae</taxon>
        <taxon>Amphritea</taxon>
    </lineage>
</organism>
<evidence type="ECO:0000313" key="2">
    <source>
        <dbReference type="EMBL" id="SER04634.1"/>
    </source>
</evidence>
<feature type="domain" description="HD" evidence="1">
    <location>
        <begin position="71"/>
        <end position="176"/>
    </location>
</feature>
<sequence>MTLTNTKALPSKPCLICRFISADITHAYQRTRRFISREQIRYVAREAYQVPDSQHCQKALELVMKYSPDHLVNHCLRSYAFGVAMAHKVKQPFDKEVFFLGAIMHDLGLTPKFDTGDTFEIDGAKAARSFCIEHQLNTEKADLVHEMVAHHNTVGVAHKLDPEIALLHYGAGADVAALWIRDIHKKTLTEVLSEYPRLDFKEGMIKLLSDQIERKPNSYMAPLIALGFLKKIEKTPF</sequence>
<dbReference type="CDD" id="cd00077">
    <property type="entry name" value="HDc"/>
    <property type="match status" value="1"/>
</dbReference>
<evidence type="ECO:0000313" key="3">
    <source>
        <dbReference type="Proteomes" id="UP000198749"/>
    </source>
</evidence>
<dbReference type="Proteomes" id="UP000198749">
    <property type="component" value="Unassembled WGS sequence"/>
</dbReference>